<proteinExistence type="predicted"/>
<sequence>LKIYSKERVRKMFDSRDLMCLRHCNRIIFSYDVLVQCPICCKPLGESLDETPFTLPCPFVRAYQHPCSIVLRPSVGDFLSSFQNQNNLHIGLTSSNGTIYEFDVKGLVKTPFNNRTVALKDESWDQCLVIAQVPESWYDRWDEVLEQISTDQSWSEEMYEKDSHNCYTFVLGFLKALEYGEFSALCHDKLLFSEKIVASKTQNAAKYITIHRKLQGCNYFTEEQE</sequence>
<dbReference type="PANTHER" id="PTHR33963">
    <property type="entry name" value="MKRN2 OPPOSITE STRAND PROTEIN"/>
    <property type="match status" value="1"/>
</dbReference>
<dbReference type="Proteomes" id="UP000075882">
    <property type="component" value="Unassembled WGS sequence"/>
</dbReference>
<dbReference type="InterPro" id="IPR053921">
    <property type="entry name" value="MKRN2OS-like_C"/>
</dbReference>
<organism evidence="2">
    <name type="scientific">Anopheles coluzzii</name>
    <name type="common">African malaria mosquito</name>
    <dbReference type="NCBI Taxonomy" id="1518534"/>
    <lineage>
        <taxon>Eukaryota</taxon>
        <taxon>Metazoa</taxon>
        <taxon>Ecdysozoa</taxon>
        <taxon>Arthropoda</taxon>
        <taxon>Hexapoda</taxon>
        <taxon>Insecta</taxon>
        <taxon>Pterygota</taxon>
        <taxon>Neoptera</taxon>
        <taxon>Endopterygota</taxon>
        <taxon>Diptera</taxon>
        <taxon>Nematocera</taxon>
        <taxon>Culicoidea</taxon>
        <taxon>Culicidae</taxon>
        <taxon>Anophelinae</taxon>
        <taxon>Anopheles</taxon>
    </lineage>
</organism>
<evidence type="ECO:0000313" key="2">
    <source>
        <dbReference type="EnsemblMetazoa" id="ACOM030847-PA.1"/>
    </source>
</evidence>
<feature type="domain" description="MKRN2 opposite strand protein-like C-terminal" evidence="1">
    <location>
        <begin position="52"/>
        <end position="214"/>
    </location>
</feature>
<name>A0A8W7PGM9_ANOCL</name>
<dbReference type="InterPro" id="IPR032016">
    <property type="entry name" value="MKRN2OS-like"/>
</dbReference>
<dbReference type="VEuPathDB" id="VectorBase:ACON2_042019"/>
<evidence type="ECO:0000259" key="1">
    <source>
        <dbReference type="Pfam" id="PF16044"/>
    </source>
</evidence>
<accession>A0A8W7PGM9</accession>
<dbReference type="PANTHER" id="PTHR33963:SF2">
    <property type="entry name" value="MKRN2 OPPOSITE STRAND PROTEIN"/>
    <property type="match status" value="1"/>
</dbReference>
<protein>
    <recommendedName>
        <fullName evidence="1">MKRN2 opposite strand protein-like C-terminal domain-containing protein</fullName>
    </recommendedName>
</protein>
<dbReference type="AlphaFoldDB" id="A0A8W7PGM9"/>
<reference evidence="2" key="1">
    <citation type="submission" date="2022-08" db="UniProtKB">
        <authorList>
            <consortium name="EnsemblMetazoa"/>
        </authorList>
    </citation>
    <scope>IDENTIFICATION</scope>
</reference>
<dbReference type="EnsemblMetazoa" id="ACOM030847-RA">
    <property type="protein sequence ID" value="ACOM030847-PA.1"/>
    <property type="gene ID" value="ACOM030847"/>
</dbReference>
<dbReference type="Pfam" id="PF16044">
    <property type="entry name" value="DUF4796_C"/>
    <property type="match status" value="1"/>
</dbReference>